<dbReference type="EMBL" id="JACCHS010000004">
    <property type="protein sequence ID" value="NYT46440.1"/>
    <property type="molecule type" value="Genomic_DNA"/>
</dbReference>
<feature type="transmembrane region" description="Helical" evidence="1">
    <location>
        <begin position="87"/>
        <end position="108"/>
    </location>
</feature>
<dbReference type="Proteomes" id="UP000537890">
    <property type="component" value="Unassembled WGS sequence"/>
</dbReference>
<feature type="transmembrane region" description="Helical" evidence="1">
    <location>
        <begin position="114"/>
        <end position="138"/>
    </location>
</feature>
<protein>
    <recommendedName>
        <fullName evidence="4">Glycosyltransferase 2-like domain-containing protein</fullName>
    </recommendedName>
</protein>
<keyword evidence="1" id="KW-1133">Transmembrane helix</keyword>
<accession>A0A7Z0MMI5</accession>
<evidence type="ECO:0000313" key="2">
    <source>
        <dbReference type="EMBL" id="NYT46440.1"/>
    </source>
</evidence>
<dbReference type="AlphaFoldDB" id="A0A7Z0MMI5"/>
<evidence type="ECO:0008006" key="4">
    <source>
        <dbReference type="Google" id="ProtNLM"/>
    </source>
</evidence>
<name>A0A7Z0MMI5_9GAMM</name>
<keyword evidence="1" id="KW-0812">Transmembrane</keyword>
<comment type="caution">
    <text evidence="2">The sequence shown here is derived from an EMBL/GenBank/DDBJ whole genome shotgun (WGS) entry which is preliminary data.</text>
</comment>
<evidence type="ECO:0000313" key="3">
    <source>
        <dbReference type="Proteomes" id="UP000537890"/>
    </source>
</evidence>
<sequence length="153" mass="17711">MVQDAVIDDCTLAKKIKQAGYKTWLGLTHSVISQRPYVSLTEIWDMVARTAYTQLFYSNSLLLVCTLLMSLMYLLPWFGLVFFTGSAWFFSVLAVLIMCGLYLPTLRFYTLNSAWALCMPVIAGLYLLMTWTSAIRYWRGERSRWKGRIYQKG</sequence>
<organism evidence="2 3">
    <name type="scientific">Candidatus Methanofishera endochildressiae</name>
    <dbReference type="NCBI Taxonomy" id="2738884"/>
    <lineage>
        <taxon>Bacteria</taxon>
        <taxon>Pseudomonadati</taxon>
        <taxon>Pseudomonadota</taxon>
        <taxon>Gammaproteobacteria</taxon>
        <taxon>Candidatus Methanofishera</taxon>
    </lineage>
</organism>
<proteinExistence type="predicted"/>
<evidence type="ECO:0000256" key="1">
    <source>
        <dbReference type="SAM" id="Phobius"/>
    </source>
</evidence>
<keyword evidence="1" id="KW-0472">Membrane</keyword>
<gene>
    <name evidence="2" type="ORF">H0A75_00670</name>
</gene>
<reference evidence="2 3" key="1">
    <citation type="submission" date="2020-05" db="EMBL/GenBank/DDBJ databases">
        <title>Horizontal transmission and recombination maintain forever young bacterial symbiont genomes.</title>
        <authorList>
            <person name="Russell S.L."/>
            <person name="Pepper-Tunick E."/>
            <person name="Svedberg J."/>
            <person name="Byrne A."/>
            <person name="Ruelas Castillo J."/>
            <person name="Vollmers C."/>
            <person name="Beinart R.A."/>
            <person name="Corbett-Detig R."/>
        </authorList>
    </citation>
    <scope>NUCLEOTIDE SEQUENCE [LARGE SCALE GENOMIC DNA]</scope>
    <source>
        <strain evidence="2">4727-3</strain>
    </source>
</reference>
<feature type="transmembrane region" description="Helical" evidence="1">
    <location>
        <begin position="55"/>
        <end position="75"/>
    </location>
</feature>